<dbReference type="EMBL" id="AP021875">
    <property type="protein sequence ID" value="BBO74248.1"/>
    <property type="molecule type" value="Genomic_DNA"/>
</dbReference>
<accession>A0A5K7Z035</accession>
<keyword evidence="3" id="KW-1185">Reference proteome</keyword>
<gene>
    <name evidence="2" type="ORF">DSCW_16650</name>
</gene>
<keyword evidence="2" id="KW-0378">Hydrolase</keyword>
<dbReference type="AlphaFoldDB" id="A0A5K7Z035"/>
<dbReference type="Pfam" id="PF00326">
    <property type="entry name" value="Peptidase_S9"/>
    <property type="match status" value="1"/>
</dbReference>
<dbReference type="GO" id="GO:0008236">
    <property type="term" value="F:serine-type peptidase activity"/>
    <property type="evidence" value="ECO:0007669"/>
    <property type="project" value="InterPro"/>
</dbReference>
<dbReference type="RefSeq" id="WP_155303290.1">
    <property type="nucleotide sequence ID" value="NZ_AP021875.1"/>
</dbReference>
<feature type="domain" description="Peptidase S9 prolyl oligopeptidase catalytic" evidence="1">
    <location>
        <begin position="93"/>
        <end position="238"/>
    </location>
</feature>
<proteinExistence type="predicted"/>
<dbReference type="SUPFAM" id="SSF53474">
    <property type="entry name" value="alpha/beta-Hydrolases"/>
    <property type="match status" value="1"/>
</dbReference>
<name>A0A5K7Z035_9BACT</name>
<reference evidence="2 3" key="1">
    <citation type="submission" date="2019-11" db="EMBL/GenBank/DDBJ databases">
        <title>Comparative genomics of hydrocarbon-degrading Desulfosarcina strains.</title>
        <authorList>
            <person name="Watanabe M."/>
            <person name="Kojima H."/>
            <person name="Fukui M."/>
        </authorList>
    </citation>
    <scope>NUCLEOTIDE SEQUENCE [LARGE SCALE GENOMIC DNA]</scope>
    <source>
        <strain evidence="2 3">PP31</strain>
    </source>
</reference>
<protein>
    <submittedName>
        <fullName evidence="2">Alpha/beta hydrolase</fullName>
    </submittedName>
</protein>
<dbReference type="InterPro" id="IPR029058">
    <property type="entry name" value="AB_hydrolase_fold"/>
</dbReference>
<evidence type="ECO:0000313" key="2">
    <source>
        <dbReference type="EMBL" id="BBO74248.1"/>
    </source>
</evidence>
<sequence length="298" mass="34079">MHKGIKKDIVTIIIFSLAAYPVVVMAAHFSQSYAIFQSRGPSLSPPRHLEIDERFLATPDGQRLYAWWLQTGDAKKTVLYFQANGTNISQKIFRIETFKEMGVNALLIDYRGYGKSTGRIKQEQHIYTDGQTAWNYLVDEKRIDQEDIIVWGRSLGGAVASEIARGKKIAALVLESTFLSLDTVARRQYWFLPTTRLLKYHFENGRKLKQVRAPVVIIHSMEDDYVPFSQARKLYEAASEPRYLIETTGSHIDSFDRQWAFFGSSANRSGNRQQVLFRVMESIGLDTSSPTRHTTRSD</sequence>
<dbReference type="GO" id="GO:0006508">
    <property type="term" value="P:proteolysis"/>
    <property type="evidence" value="ECO:0007669"/>
    <property type="project" value="InterPro"/>
</dbReference>
<evidence type="ECO:0000313" key="3">
    <source>
        <dbReference type="Proteomes" id="UP000427769"/>
    </source>
</evidence>
<dbReference type="Proteomes" id="UP000427769">
    <property type="component" value="Chromosome"/>
</dbReference>
<dbReference type="OrthoDB" id="9777090at2"/>
<dbReference type="KEGG" id="dwd:DSCW_16650"/>
<dbReference type="InterPro" id="IPR001375">
    <property type="entry name" value="Peptidase_S9_cat"/>
</dbReference>
<dbReference type="Gene3D" id="3.40.50.1820">
    <property type="entry name" value="alpha/beta hydrolase"/>
    <property type="match status" value="1"/>
</dbReference>
<dbReference type="PANTHER" id="PTHR12277">
    <property type="entry name" value="ALPHA/BETA HYDROLASE DOMAIN-CONTAINING PROTEIN"/>
    <property type="match status" value="1"/>
</dbReference>
<evidence type="ECO:0000259" key="1">
    <source>
        <dbReference type="Pfam" id="PF00326"/>
    </source>
</evidence>
<dbReference type="PANTHER" id="PTHR12277:SF81">
    <property type="entry name" value="PROTEIN ABHD13"/>
    <property type="match status" value="1"/>
</dbReference>
<organism evidence="2 3">
    <name type="scientific">Desulfosarcina widdelii</name>
    <dbReference type="NCBI Taxonomy" id="947919"/>
    <lineage>
        <taxon>Bacteria</taxon>
        <taxon>Pseudomonadati</taxon>
        <taxon>Thermodesulfobacteriota</taxon>
        <taxon>Desulfobacteria</taxon>
        <taxon>Desulfobacterales</taxon>
        <taxon>Desulfosarcinaceae</taxon>
        <taxon>Desulfosarcina</taxon>
    </lineage>
</organism>